<dbReference type="AlphaFoldDB" id="A0A2N3G6S7"/>
<evidence type="ECO:0000259" key="3">
    <source>
        <dbReference type="SMART" id="SM00854"/>
    </source>
</evidence>
<evidence type="ECO:0000256" key="2">
    <source>
        <dbReference type="SAM" id="Phobius"/>
    </source>
</evidence>
<feature type="domain" description="Capsule synthesis protein CapA" evidence="3">
    <location>
        <begin position="243"/>
        <end position="490"/>
    </location>
</feature>
<dbReference type="PANTHER" id="PTHR33393:SF11">
    <property type="entry name" value="POLYGLUTAMINE SYNTHESIS ACCESSORY PROTEIN RV0574C-RELATED"/>
    <property type="match status" value="1"/>
</dbReference>
<protein>
    <recommendedName>
        <fullName evidence="3">Capsule synthesis protein CapA domain-containing protein</fullName>
    </recommendedName>
</protein>
<comment type="similarity">
    <text evidence="1">Belongs to the CapA family.</text>
</comment>
<sequence>MNSSAASGSSSIIMRSRFIRSFSPNETAHLRPIAPPMPACCYDSTSRCRAYAKQARSNEEELPVNTDGNDFTGKARFSFCRLPAGAAGEVKPFSRGRAPGVALIALSLLAFALAAVNLVYARAARPKGNLYTVEISPAASINMLPIVESYINTHANGRMKLSSGGGADVFIDEKPRKGYNAVRVTGVPAITLAAGTLRKTLRNARSWWLCSKRAGIILKQPNPEIESLADYITDYYGADSSVKLTALGDIIPGRHVAKAMAKHGVAFPFKLATPLVKGSDVTVGDLECPLTDRVEPPYSGMFFSSPTKTVEGLKLLGISVVTLANNHSTNFGRPAFTDTLETLKANDIKYAGGGYNYDEAHRPAVVEARGLKFAFLSYNSIEGSLDATADEPGVTWIRMPPYNPDNPDDVKKVVDDIGQARRQADIVIACFHWSKEYEYHPNPSMVVLAHAACDAGADLVIGQHPHSVQSIEYYKGKFIAYSLGNFIFDQRHVQINGVDIGEQTRKGLVLKCDFRRGFLASLELLPCRINDNCQTAPLEGKSAQNLLDKVFSISGWKQQGTSI</sequence>
<dbReference type="CDD" id="cd07381">
    <property type="entry name" value="MPP_CapA"/>
    <property type="match status" value="1"/>
</dbReference>
<dbReference type="SUPFAM" id="SSF56300">
    <property type="entry name" value="Metallo-dependent phosphatases"/>
    <property type="match status" value="1"/>
</dbReference>
<dbReference type="Gene3D" id="3.60.21.10">
    <property type="match status" value="1"/>
</dbReference>
<accession>A0A2N3G6S7</accession>
<evidence type="ECO:0000313" key="5">
    <source>
        <dbReference type="Proteomes" id="UP000233654"/>
    </source>
</evidence>
<feature type="transmembrane region" description="Helical" evidence="2">
    <location>
        <begin position="101"/>
        <end position="120"/>
    </location>
</feature>
<gene>
    <name evidence="4" type="ORF">CVT63_02965</name>
</gene>
<dbReference type="Pfam" id="PF09587">
    <property type="entry name" value="PGA_cap"/>
    <property type="match status" value="1"/>
</dbReference>
<reference evidence="4 5" key="1">
    <citation type="journal article" date="2017" name="ISME J.">
        <title>Potential for microbial H2 and metal transformations associated with novel bacteria and archaea in deep terrestrial subsurface sediments.</title>
        <authorList>
            <person name="Hernsdorf A.W."/>
            <person name="Amano Y."/>
            <person name="Miyakawa K."/>
            <person name="Ise K."/>
            <person name="Suzuki Y."/>
            <person name="Anantharaman K."/>
            <person name="Probst A."/>
            <person name="Burstein D."/>
            <person name="Thomas B.C."/>
            <person name="Banfield J.F."/>
        </authorList>
    </citation>
    <scope>NUCLEOTIDE SEQUENCE [LARGE SCALE GENOMIC DNA]</scope>
    <source>
        <strain evidence="4">HGW-Actinobacteria-3</strain>
    </source>
</reference>
<organism evidence="4 5">
    <name type="scientific">Candidatus Anoxymicrobium japonicum</name>
    <dbReference type="NCBI Taxonomy" id="2013648"/>
    <lineage>
        <taxon>Bacteria</taxon>
        <taxon>Bacillati</taxon>
        <taxon>Actinomycetota</taxon>
        <taxon>Candidatus Geothermincolia</taxon>
        <taxon>Candidatus Geothermincolales</taxon>
        <taxon>Candidatus Anoxymicrobiaceae</taxon>
        <taxon>Candidatus Anoxymicrobium</taxon>
    </lineage>
</organism>
<proteinExistence type="inferred from homology"/>
<evidence type="ECO:0000256" key="1">
    <source>
        <dbReference type="ARBA" id="ARBA00005662"/>
    </source>
</evidence>
<dbReference type="InterPro" id="IPR052169">
    <property type="entry name" value="CW_Biosynth-Accessory"/>
</dbReference>
<keyword evidence="2" id="KW-1133">Transmembrane helix</keyword>
<keyword evidence="2" id="KW-0812">Transmembrane</keyword>
<evidence type="ECO:0000313" key="4">
    <source>
        <dbReference type="EMBL" id="PKQ28419.1"/>
    </source>
</evidence>
<keyword evidence="2" id="KW-0472">Membrane</keyword>
<dbReference type="InterPro" id="IPR029052">
    <property type="entry name" value="Metallo-depent_PP-like"/>
</dbReference>
<dbReference type="SMART" id="SM00854">
    <property type="entry name" value="PGA_cap"/>
    <property type="match status" value="1"/>
</dbReference>
<comment type="caution">
    <text evidence="4">The sequence shown here is derived from an EMBL/GenBank/DDBJ whole genome shotgun (WGS) entry which is preliminary data.</text>
</comment>
<name>A0A2N3G6S7_9ACTN</name>
<dbReference type="InterPro" id="IPR019079">
    <property type="entry name" value="Capsule_synth_CapA"/>
</dbReference>
<dbReference type="EMBL" id="PHEX01000017">
    <property type="protein sequence ID" value="PKQ28419.1"/>
    <property type="molecule type" value="Genomic_DNA"/>
</dbReference>
<dbReference type="Proteomes" id="UP000233654">
    <property type="component" value="Unassembled WGS sequence"/>
</dbReference>
<dbReference type="PANTHER" id="PTHR33393">
    <property type="entry name" value="POLYGLUTAMINE SYNTHESIS ACCESSORY PROTEIN RV0574C-RELATED"/>
    <property type="match status" value="1"/>
</dbReference>